<sequence length="145" mass="16066">MNQLRRASEASVHREPRARSLGVCRPLSRPAIEIGFGLGKDRDRRRPGIHLPNPKAQSFAPPEGEGERRCGGAAVSGNLLRLGPSAPRPFPLAPSRRSFPRWRHRPSQPPSPPPPSPPPARPPPFLCRLFFFSFTGWCDELTRGP</sequence>
<dbReference type="EMBL" id="JACAGC010000013">
    <property type="protein sequence ID" value="KAF6323361.1"/>
    <property type="molecule type" value="Genomic_DNA"/>
</dbReference>
<dbReference type="Proteomes" id="UP000585614">
    <property type="component" value="Unassembled WGS sequence"/>
</dbReference>
<organism evidence="2 3">
    <name type="scientific">Rhinolophus ferrumequinum</name>
    <name type="common">Greater horseshoe bat</name>
    <dbReference type="NCBI Taxonomy" id="59479"/>
    <lineage>
        <taxon>Eukaryota</taxon>
        <taxon>Metazoa</taxon>
        <taxon>Chordata</taxon>
        <taxon>Craniata</taxon>
        <taxon>Vertebrata</taxon>
        <taxon>Euteleostomi</taxon>
        <taxon>Mammalia</taxon>
        <taxon>Eutheria</taxon>
        <taxon>Laurasiatheria</taxon>
        <taxon>Chiroptera</taxon>
        <taxon>Yinpterochiroptera</taxon>
        <taxon>Rhinolophoidea</taxon>
        <taxon>Rhinolophidae</taxon>
        <taxon>Rhinolophinae</taxon>
        <taxon>Rhinolophus</taxon>
    </lineage>
</organism>
<evidence type="ECO:0000313" key="2">
    <source>
        <dbReference type="EMBL" id="KAF6323361.1"/>
    </source>
</evidence>
<evidence type="ECO:0000256" key="1">
    <source>
        <dbReference type="SAM" id="MobiDB-lite"/>
    </source>
</evidence>
<evidence type="ECO:0000313" key="3">
    <source>
        <dbReference type="Proteomes" id="UP000585614"/>
    </source>
</evidence>
<name>A0A7J7VEA6_RHIFE</name>
<protein>
    <submittedName>
        <fullName evidence="2">Uncharacterized protein</fullName>
    </submittedName>
</protein>
<gene>
    <name evidence="2" type="ORF">mRhiFer1_008344</name>
</gene>
<feature type="compositionally biased region" description="Pro residues" evidence="1">
    <location>
        <begin position="107"/>
        <end position="122"/>
    </location>
</feature>
<feature type="compositionally biased region" description="Basic and acidic residues" evidence="1">
    <location>
        <begin position="1"/>
        <end position="18"/>
    </location>
</feature>
<proteinExistence type="predicted"/>
<feature type="region of interest" description="Disordered" evidence="1">
    <location>
        <begin position="1"/>
        <end position="122"/>
    </location>
</feature>
<comment type="caution">
    <text evidence="2">The sequence shown here is derived from an EMBL/GenBank/DDBJ whole genome shotgun (WGS) entry which is preliminary data.</text>
</comment>
<accession>A0A7J7VEA6</accession>
<dbReference type="AlphaFoldDB" id="A0A7J7VEA6"/>
<reference evidence="2 3" key="1">
    <citation type="journal article" date="2020" name="Nature">
        <title>Six reference-quality genomes reveal evolution of bat adaptations.</title>
        <authorList>
            <person name="Jebb D."/>
            <person name="Huang Z."/>
            <person name="Pippel M."/>
            <person name="Hughes G.M."/>
            <person name="Lavrichenko K."/>
            <person name="Devanna P."/>
            <person name="Winkler S."/>
            <person name="Jermiin L.S."/>
            <person name="Skirmuntt E.C."/>
            <person name="Katzourakis A."/>
            <person name="Burkitt-Gray L."/>
            <person name="Ray D.A."/>
            <person name="Sullivan K.A.M."/>
            <person name="Roscito J.G."/>
            <person name="Kirilenko B.M."/>
            <person name="Davalos L.M."/>
            <person name="Corthals A.P."/>
            <person name="Power M.L."/>
            <person name="Jones G."/>
            <person name="Ransome R.D."/>
            <person name="Dechmann D.K.N."/>
            <person name="Locatelli A.G."/>
            <person name="Puechmaille S.J."/>
            <person name="Fedrigo O."/>
            <person name="Jarvis E.D."/>
            <person name="Hiller M."/>
            <person name="Vernes S.C."/>
            <person name="Myers E.W."/>
            <person name="Teeling E.C."/>
        </authorList>
    </citation>
    <scope>NUCLEOTIDE SEQUENCE [LARGE SCALE GENOMIC DNA]</scope>
    <source>
        <strain evidence="2">MRhiFer1</strain>
        <tissue evidence="2">Lung</tissue>
    </source>
</reference>